<evidence type="ECO:0000313" key="3">
    <source>
        <dbReference type="Proteomes" id="UP000801492"/>
    </source>
</evidence>
<reference evidence="2" key="1">
    <citation type="submission" date="2019-08" db="EMBL/GenBank/DDBJ databases">
        <title>The genome of the North American firefly Photinus pyralis.</title>
        <authorList>
            <consortium name="Photinus pyralis genome working group"/>
            <person name="Fallon T.R."/>
            <person name="Sander Lower S.E."/>
            <person name="Weng J.-K."/>
        </authorList>
    </citation>
    <scope>NUCLEOTIDE SEQUENCE</scope>
    <source>
        <strain evidence="2">TRF0915ILg1</strain>
        <tissue evidence="2">Whole body</tissue>
    </source>
</reference>
<dbReference type="Proteomes" id="UP000801492">
    <property type="component" value="Unassembled WGS sequence"/>
</dbReference>
<evidence type="ECO:0000259" key="1">
    <source>
        <dbReference type="Pfam" id="PF24778"/>
    </source>
</evidence>
<gene>
    <name evidence="2" type="ORF">ILUMI_13156</name>
</gene>
<sequence>EFSISAETTGKFIEISPSSLDFAACVFSSVYQLSFVVHNKASIPHGIGVKFPSCLKPYLSASENDVYIPSKSHKKISIRFIPRKEIIFKDEITYYNRETKILEFPIYVTTTSKNYIDIPSTKVKVFAILTEANGLTLRPTPEEQCCCLYEKPNLNMKQCRKED</sequence>
<dbReference type="Pfam" id="PF24778">
    <property type="entry name" value="Ig-CFAP74_3rd"/>
    <property type="match status" value="1"/>
</dbReference>
<dbReference type="AlphaFoldDB" id="A0A8K0CWR6"/>
<dbReference type="EMBL" id="VTPC01008291">
    <property type="protein sequence ID" value="KAF2893016.1"/>
    <property type="molecule type" value="Genomic_DNA"/>
</dbReference>
<accession>A0A8K0CWR6</accession>
<dbReference type="OrthoDB" id="6612278at2759"/>
<organism evidence="2 3">
    <name type="scientific">Ignelater luminosus</name>
    <name type="common">Cucubano</name>
    <name type="synonym">Pyrophorus luminosus</name>
    <dbReference type="NCBI Taxonomy" id="2038154"/>
    <lineage>
        <taxon>Eukaryota</taxon>
        <taxon>Metazoa</taxon>
        <taxon>Ecdysozoa</taxon>
        <taxon>Arthropoda</taxon>
        <taxon>Hexapoda</taxon>
        <taxon>Insecta</taxon>
        <taxon>Pterygota</taxon>
        <taxon>Neoptera</taxon>
        <taxon>Endopterygota</taxon>
        <taxon>Coleoptera</taxon>
        <taxon>Polyphaga</taxon>
        <taxon>Elateriformia</taxon>
        <taxon>Elateroidea</taxon>
        <taxon>Elateridae</taxon>
        <taxon>Agrypninae</taxon>
        <taxon>Pyrophorini</taxon>
        <taxon>Ignelater</taxon>
    </lineage>
</organism>
<feature type="non-terminal residue" evidence="2">
    <location>
        <position position="163"/>
    </location>
</feature>
<proteinExistence type="predicted"/>
<dbReference type="InterPro" id="IPR056307">
    <property type="entry name" value="Ig-CFAP74_3rd"/>
</dbReference>
<protein>
    <recommendedName>
        <fullName evidence="1">CFAP74 third Ig-like domain-containing protein</fullName>
    </recommendedName>
</protein>
<keyword evidence="3" id="KW-1185">Reference proteome</keyword>
<name>A0A8K0CWR6_IGNLU</name>
<feature type="non-terminal residue" evidence="2">
    <location>
        <position position="1"/>
    </location>
</feature>
<dbReference type="Gene3D" id="2.60.40.10">
    <property type="entry name" value="Immunoglobulins"/>
    <property type="match status" value="1"/>
</dbReference>
<dbReference type="InterPro" id="IPR013783">
    <property type="entry name" value="Ig-like_fold"/>
</dbReference>
<feature type="domain" description="CFAP74 third Ig-like" evidence="1">
    <location>
        <begin position="15"/>
        <end position="112"/>
    </location>
</feature>
<comment type="caution">
    <text evidence="2">The sequence shown here is derived from an EMBL/GenBank/DDBJ whole genome shotgun (WGS) entry which is preliminary data.</text>
</comment>
<evidence type="ECO:0000313" key="2">
    <source>
        <dbReference type="EMBL" id="KAF2893016.1"/>
    </source>
</evidence>